<feature type="signal peptide" evidence="1">
    <location>
        <begin position="1"/>
        <end position="19"/>
    </location>
</feature>
<evidence type="ECO:0000313" key="2">
    <source>
        <dbReference type="EMBL" id="CAA7020401.1"/>
    </source>
</evidence>
<organism evidence="2 3">
    <name type="scientific">Microthlaspi erraticum</name>
    <dbReference type="NCBI Taxonomy" id="1685480"/>
    <lineage>
        <taxon>Eukaryota</taxon>
        <taxon>Viridiplantae</taxon>
        <taxon>Streptophyta</taxon>
        <taxon>Embryophyta</taxon>
        <taxon>Tracheophyta</taxon>
        <taxon>Spermatophyta</taxon>
        <taxon>Magnoliopsida</taxon>
        <taxon>eudicotyledons</taxon>
        <taxon>Gunneridae</taxon>
        <taxon>Pentapetalae</taxon>
        <taxon>rosids</taxon>
        <taxon>malvids</taxon>
        <taxon>Brassicales</taxon>
        <taxon>Brassicaceae</taxon>
        <taxon>Coluteocarpeae</taxon>
        <taxon>Microthlaspi</taxon>
    </lineage>
</organism>
<feature type="chain" id="PRO_5025688180" description="Secreted protein" evidence="1">
    <location>
        <begin position="20"/>
        <end position="87"/>
    </location>
</feature>
<comment type="caution">
    <text evidence="2">The sequence shown here is derived from an EMBL/GenBank/DDBJ whole genome shotgun (WGS) entry which is preliminary data.</text>
</comment>
<keyword evidence="3" id="KW-1185">Reference proteome</keyword>
<dbReference type="EMBL" id="CACVBM020000554">
    <property type="protein sequence ID" value="CAA7020401.1"/>
    <property type="molecule type" value="Genomic_DNA"/>
</dbReference>
<accession>A0A6D2I593</accession>
<proteinExistence type="predicted"/>
<dbReference type="Proteomes" id="UP000467841">
    <property type="component" value="Unassembled WGS sequence"/>
</dbReference>
<gene>
    <name evidence="2" type="ORF">MERR_LOCUS7636</name>
</gene>
<name>A0A6D2I593_9BRAS</name>
<evidence type="ECO:0008006" key="4">
    <source>
        <dbReference type="Google" id="ProtNLM"/>
    </source>
</evidence>
<evidence type="ECO:0000256" key="1">
    <source>
        <dbReference type="SAM" id="SignalP"/>
    </source>
</evidence>
<sequence>MGSFLFLVLLSSLLLQTLLREASLSSAGSLFLDLTYSNPHLWHPFSHSSCLLCPLLSEAAWLPSPLNILNLLLLEVGFLKCIKNSKN</sequence>
<keyword evidence="1" id="KW-0732">Signal</keyword>
<dbReference type="AlphaFoldDB" id="A0A6D2I593"/>
<evidence type="ECO:0000313" key="3">
    <source>
        <dbReference type="Proteomes" id="UP000467841"/>
    </source>
</evidence>
<reference evidence="2" key="1">
    <citation type="submission" date="2020-01" db="EMBL/GenBank/DDBJ databases">
        <authorList>
            <person name="Mishra B."/>
        </authorList>
    </citation>
    <scope>NUCLEOTIDE SEQUENCE [LARGE SCALE GENOMIC DNA]</scope>
</reference>
<protein>
    <recommendedName>
        <fullName evidence="4">Secreted protein</fullName>
    </recommendedName>
</protein>